<gene>
    <name evidence="1" type="ORF">PSHT_16104</name>
</gene>
<sequence length="80" mass="9004">MHVNYNMEHHLIPGGEQVDLGPMIISGSGKITQNWYTNSMNIENPTLELVVVHDKECRSRPVGGYPLPDGGYPWDRLRTA</sequence>
<keyword evidence="2" id="KW-1185">Reference proteome</keyword>
<reference evidence="2" key="3">
    <citation type="journal article" date="2018" name="Mol. Plant Microbe Interact.">
        <title>Genome sequence resources for the wheat stripe rust pathogen (Puccinia striiformis f. sp. tritici) and the barley stripe rust pathogen (Puccinia striiformis f. sp. hordei).</title>
        <authorList>
            <person name="Xia C."/>
            <person name="Wang M."/>
            <person name="Yin C."/>
            <person name="Cornejo O.E."/>
            <person name="Hulbert S.H."/>
            <person name="Chen X."/>
        </authorList>
    </citation>
    <scope>NUCLEOTIDE SEQUENCE [LARGE SCALE GENOMIC DNA]</scope>
    <source>
        <strain evidence="2">93TX-2</strain>
    </source>
</reference>
<comment type="caution">
    <text evidence="1">The sequence shown here is derived from an EMBL/GenBank/DDBJ whole genome shotgun (WGS) entry which is preliminary data.</text>
</comment>
<reference evidence="1 2" key="1">
    <citation type="submission" date="2017-12" db="EMBL/GenBank/DDBJ databases">
        <title>Gene loss provides genomic basis for host adaptation in cereal stripe rust fungi.</title>
        <authorList>
            <person name="Xia C."/>
        </authorList>
    </citation>
    <scope>NUCLEOTIDE SEQUENCE [LARGE SCALE GENOMIC DNA]</scope>
    <source>
        <strain evidence="1 2">93TX-2</strain>
    </source>
</reference>
<evidence type="ECO:0000313" key="1">
    <source>
        <dbReference type="EMBL" id="POV94750.1"/>
    </source>
</evidence>
<protein>
    <submittedName>
        <fullName evidence="1">Uncharacterized protein</fullName>
    </submittedName>
</protein>
<dbReference type="VEuPathDB" id="FungiDB:PSHT_16104"/>
<reference evidence="2" key="2">
    <citation type="journal article" date="2018" name="BMC Genomics">
        <title>Genomic insights into host adaptation between the wheat stripe rust pathogen (Puccinia striiformis f. sp. tritici) and the barley stripe rust pathogen (Puccinia striiformis f. sp. hordei).</title>
        <authorList>
            <person name="Xia C."/>
            <person name="Wang M."/>
            <person name="Yin C."/>
            <person name="Cornejo O.E."/>
            <person name="Hulbert S.H."/>
            <person name="Chen X."/>
        </authorList>
    </citation>
    <scope>NUCLEOTIDE SEQUENCE [LARGE SCALE GENOMIC DNA]</scope>
    <source>
        <strain evidence="2">93TX-2</strain>
    </source>
</reference>
<accession>A0A2S4UBW0</accession>
<name>A0A2S4UBW0_9BASI</name>
<evidence type="ECO:0000313" key="2">
    <source>
        <dbReference type="Proteomes" id="UP000238274"/>
    </source>
</evidence>
<organism evidence="1 2">
    <name type="scientific">Puccinia striiformis</name>
    <dbReference type="NCBI Taxonomy" id="27350"/>
    <lineage>
        <taxon>Eukaryota</taxon>
        <taxon>Fungi</taxon>
        <taxon>Dikarya</taxon>
        <taxon>Basidiomycota</taxon>
        <taxon>Pucciniomycotina</taxon>
        <taxon>Pucciniomycetes</taxon>
        <taxon>Pucciniales</taxon>
        <taxon>Pucciniaceae</taxon>
        <taxon>Puccinia</taxon>
    </lineage>
</organism>
<proteinExistence type="predicted"/>
<dbReference type="AlphaFoldDB" id="A0A2S4UBW0"/>
<dbReference type="EMBL" id="PKSM01000464">
    <property type="protein sequence ID" value="POV94750.1"/>
    <property type="molecule type" value="Genomic_DNA"/>
</dbReference>
<dbReference type="Proteomes" id="UP000238274">
    <property type="component" value="Unassembled WGS sequence"/>
</dbReference>